<keyword evidence="4" id="KW-1185">Reference proteome</keyword>
<gene>
    <name evidence="3" type="ORF">BDV28DRAFT_136863</name>
</gene>
<evidence type="ECO:0000256" key="2">
    <source>
        <dbReference type="SAM" id="SignalP"/>
    </source>
</evidence>
<feature type="chain" id="PRO_5024930154" evidence="2">
    <location>
        <begin position="21"/>
        <end position="118"/>
    </location>
</feature>
<accession>A0A5N6Z1N8</accession>
<dbReference type="Proteomes" id="UP000327118">
    <property type="component" value="Unassembled WGS sequence"/>
</dbReference>
<evidence type="ECO:0000256" key="1">
    <source>
        <dbReference type="SAM" id="MobiDB-lite"/>
    </source>
</evidence>
<keyword evidence="2" id="KW-0732">Signal</keyword>
<dbReference type="EMBL" id="ML739165">
    <property type="protein sequence ID" value="KAE8351561.1"/>
    <property type="molecule type" value="Genomic_DNA"/>
</dbReference>
<proteinExistence type="predicted"/>
<feature type="region of interest" description="Disordered" evidence="1">
    <location>
        <begin position="65"/>
        <end position="85"/>
    </location>
</feature>
<dbReference type="OrthoDB" id="4510245at2759"/>
<dbReference type="AlphaFoldDB" id="A0A5N6Z1N8"/>
<feature type="signal peptide" evidence="2">
    <location>
        <begin position="1"/>
        <end position="20"/>
    </location>
</feature>
<feature type="compositionally biased region" description="Low complexity" evidence="1">
    <location>
        <begin position="73"/>
        <end position="85"/>
    </location>
</feature>
<evidence type="ECO:0000313" key="4">
    <source>
        <dbReference type="Proteomes" id="UP000327118"/>
    </source>
</evidence>
<reference evidence="4" key="1">
    <citation type="submission" date="2019-04" db="EMBL/GenBank/DDBJ databases">
        <title>Friends and foes A comparative genomics studyof 23 Aspergillus species from section Flavi.</title>
        <authorList>
            <consortium name="DOE Joint Genome Institute"/>
            <person name="Kjaerbolling I."/>
            <person name="Vesth T."/>
            <person name="Frisvad J.C."/>
            <person name="Nybo J.L."/>
            <person name="Theobald S."/>
            <person name="Kildgaard S."/>
            <person name="Isbrandt T."/>
            <person name="Kuo A."/>
            <person name="Sato A."/>
            <person name="Lyhne E.K."/>
            <person name="Kogle M.E."/>
            <person name="Wiebenga A."/>
            <person name="Kun R.S."/>
            <person name="Lubbers R.J."/>
            <person name="Makela M.R."/>
            <person name="Barry K."/>
            <person name="Chovatia M."/>
            <person name="Clum A."/>
            <person name="Daum C."/>
            <person name="Haridas S."/>
            <person name="He G."/>
            <person name="LaButti K."/>
            <person name="Lipzen A."/>
            <person name="Mondo S."/>
            <person name="Riley R."/>
            <person name="Salamov A."/>
            <person name="Simmons B.A."/>
            <person name="Magnuson J.K."/>
            <person name="Henrissat B."/>
            <person name="Mortensen U.H."/>
            <person name="Larsen T.O."/>
            <person name="Devries R.P."/>
            <person name="Grigoriev I.V."/>
            <person name="Machida M."/>
            <person name="Baker S.E."/>
            <person name="Andersen M.R."/>
        </authorList>
    </citation>
    <scope>NUCLEOTIDE SEQUENCE [LARGE SCALE GENOMIC DNA]</scope>
    <source>
        <strain evidence="4">CBS 553.77</strain>
    </source>
</reference>
<organism evidence="3 4">
    <name type="scientific">Aspergillus coremiiformis</name>
    <dbReference type="NCBI Taxonomy" id="138285"/>
    <lineage>
        <taxon>Eukaryota</taxon>
        <taxon>Fungi</taxon>
        <taxon>Dikarya</taxon>
        <taxon>Ascomycota</taxon>
        <taxon>Pezizomycotina</taxon>
        <taxon>Eurotiomycetes</taxon>
        <taxon>Eurotiomycetidae</taxon>
        <taxon>Eurotiales</taxon>
        <taxon>Aspergillaceae</taxon>
        <taxon>Aspergillus</taxon>
        <taxon>Aspergillus subgen. Circumdati</taxon>
    </lineage>
</organism>
<protein>
    <submittedName>
        <fullName evidence="3">Uncharacterized protein</fullName>
    </submittedName>
</protein>
<name>A0A5N6Z1N8_9EURO</name>
<evidence type="ECO:0000313" key="3">
    <source>
        <dbReference type="EMBL" id="KAE8351561.1"/>
    </source>
</evidence>
<sequence>MQFGKGFLIMSAALVPFALAEDAPTTTLTIQVVPWTTSSTPTPTSSTVSLSSSAFSIHAPSSSVKVSSTPLFSKTPSPTPSVTPSSYVVPQATGGAPTIQLPNAMVAGVVAAAGFVML</sequence>